<name>A0A9W8IZ58_9AGAR</name>
<keyword evidence="2" id="KW-0732">Signal</keyword>
<feature type="region of interest" description="Disordered" evidence="1">
    <location>
        <begin position="157"/>
        <end position="185"/>
    </location>
</feature>
<feature type="region of interest" description="Disordered" evidence="1">
    <location>
        <begin position="262"/>
        <end position="293"/>
    </location>
</feature>
<feature type="compositionally biased region" description="Low complexity" evidence="1">
    <location>
        <begin position="411"/>
        <end position="421"/>
    </location>
</feature>
<feature type="chain" id="PRO_5040830684" evidence="2">
    <location>
        <begin position="21"/>
        <end position="804"/>
    </location>
</feature>
<dbReference type="AlphaFoldDB" id="A0A9W8IZ58"/>
<evidence type="ECO:0000256" key="2">
    <source>
        <dbReference type="SAM" id="SignalP"/>
    </source>
</evidence>
<feature type="signal peptide" evidence="2">
    <location>
        <begin position="1"/>
        <end position="20"/>
    </location>
</feature>
<evidence type="ECO:0000313" key="3">
    <source>
        <dbReference type="EMBL" id="KAJ2926066.1"/>
    </source>
</evidence>
<comment type="caution">
    <text evidence="3">The sequence shown here is derived from an EMBL/GenBank/DDBJ whole genome shotgun (WGS) entry which is preliminary data.</text>
</comment>
<feature type="compositionally biased region" description="Basic and acidic residues" evidence="1">
    <location>
        <begin position="598"/>
        <end position="608"/>
    </location>
</feature>
<feature type="region of interest" description="Disordered" evidence="1">
    <location>
        <begin position="581"/>
        <end position="622"/>
    </location>
</feature>
<accession>A0A9W8IZ58</accession>
<feature type="non-terminal residue" evidence="3">
    <location>
        <position position="1"/>
    </location>
</feature>
<feature type="region of interest" description="Disordered" evidence="1">
    <location>
        <begin position="503"/>
        <end position="537"/>
    </location>
</feature>
<feature type="compositionally biased region" description="Low complexity" evidence="1">
    <location>
        <begin position="667"/>
        <end position="694"/>
    </location>
</feature>
<organism evidence="3 4">
    <name type="scientific">Candolleomyces eurysporus</name>
    <dbReference type="NCBI Taxonomy" id="2828524"/>
    <lineage>
        <taxon>Eukaryota</taxon>
        <taxon>Fungi</taxon>
        <taxon>Dikarya</taxon>
        <taxon>Basidiomycota</taxon>
        <taxon>Agaricomycotina</taxon>
        <taxon>Agaricomycetes</taxon>
        <taxon>Agaricomycetidae</taxon>
        <taxon>Agaricales</taxon>
        <taxon>Agaricineae</taxon>
        <taxon>Psathyrellaceae</taxon>
        <taxon>Candolleomyces</taxon>
    </lineage>
</organism>
<feature type="compositionally biased region" description="Polar residues" evidence="1">
    <location>
        <begin position="165"/>
        <end position="178"/>
    </location>
</feature>
<feature type="region of interest" description="Disordered" evidence="1">
    <location>
        <begin position="411"/>
        <end position="465"/>
    </location>
</feature>
<protein>
    <submittedName>
        <fullName evidence="3">Uncharacterized protein</fullName>
    </submittedName>
</protein>
<dbReference type="EMBL" id="JANBPK010001086">
    <property type="protein sequence ID" value="KAJ2926066.1"/>
    <property type="molecule type" value="Genomic_DNA"/>
</dbReference>
<feature type="compositionally biased region" description="Polar residues" evidence="1">
    <location>
        <begin position="512"/>
        <end position="525"/>
    </location>
</feature>
<proteinExistence type="predicted"/>
<dbReference type="Proteomes" id="UP001140091">
    <property type="component" value="Unassembled WGS sequence"/>
</dbReference>
<feature type="region of interest" description="Disordered" evidence="1">
    <location>
        <begin position="655"/>
        <end position="694"/>
    </location>
</feature>
<gene>
    <name evidence="3" type="ORF">H1R20_g11029</name>
</gene>
<evidence type="ECO:0000313" key="4">
    <source>
        <dbReference type="Proteomes" id="UP001140091"/>
    </source>
</evidence>
<dbReference type="OrthoDB" id="2949002at2759"/>
<reference evidence="3" key="1">
    <citation type="submission" date="2022-06" db="EMBL/GenBank/DDBJ databases">
        <title>Genome Sequence of Candolleomyces eurysporus.</title>
        <authorList>
            <person name="Buettner E."/>
        </authorList>
    </citation>
    <scope>NUCLEOTIDE SEQUENCE</scope>
    <source>
        <strain evidence="3">VTCC 930004</strain>
    </source>
</reference>
<keyword evidence="4" id="KW-1185">Reference proteome</keyword>
<sequence>MFILFVWLLSAIECMRVILGRSTDKFLRAIRLRPRSPPRMPAADCPVITRHDITPLKPAVVASPRIIPMMMSPIHQYPTIGFKSGPRAARGVLHDPMSPMAGYEMPLRAFSQRDTAEGDTGRSAELETDVDIPSSALMVQGVESGTAKQNGVSDALLAKGKDTPDPTQTSTLNASTSFPDAKDTNQPCVEVDIRSNALKMSTELSEAPQSRVISKDSIVQDPEIPLNTPAWWKVQVTNAKSPDYDEESVYSLDSYAPNRLSQDVRDSWAPPTVPEITLTPPSQPASPRESLSLDRDSMPLFDEEESSGRLHSSSLLDPYYIPAPRPPSPRIVDVADEEETLVKRKRRNGCRMKTSSIDIILAGLDQQFPDNLDDDTQASLDLIKAGLDQQSPRLDVNTRASRGRYEPSSLDFFYSPSSSPSTTVRHSDGDLSGESLQYEEDLGSRWSDDEDDDEGSDTCQSMSRTAKRDSLWSLEGLSFSDSCSKLSTIAEEDEDTISYRASKSGVPAWQSPAITSDDQRFSGTSADALRPSGRMSEEEWVSMIGDRAKRIESLPKVERPQRPKSSPLLWTPAAVDLASRRVAHHARSTSLTSARPLPQRESRRHSYPEPRQSGYASHSPSIYTSDEFSLPSNWPARNSEYRPWSIYTLPTPTASVDADSDCSTDGGASSLEDSSESGASSPATSISTPDSTTAALEPEQDIEMPLFLDEGCPGAHGLGGILAILDSADFAGPRRYSGTRRYSKAASIANSIAKENMRMAAEDAGDDGDVSDSDSFGWSEGDFLAYYAGEGSGSTGSIADGVAF</sequence>
<evidence type="ECO:0000256" key="1">
    <source>
        <dbReference type="SAM" id="MobiDB-lite"/>
    </source>
</evidence>